<reference evidence="2" key="1">
    <citation type="journal article" date="2019" name="Int. J. Syst. Evol. Microbiol.">
        <title>The Global Catalogue of Microorganisms (GCM) 10K type strain sequencing project: providing services to taxonomists for standard genome sequencing and annotation.</title>
        <authorList>
            <consortium name="The Broad Institute Genomics Platform"/>
            <consortium name="The Broad Institute Genome Sequencing Center for Infectious Disease"/>
            <person name="Wu L."/>
            <person name="Ma J."/>
        </authorList>
    </citation>
    <scope>NUCLEOTIDE SEQUENCE [LARGE SCALE GENOMIC DNA]</scope>
    <source>
        <strain evidence="2">JCM 18053</strain>
    </source>
</reference>
<organism evidence="1 2">
    <name type="scientific">Prosthecobacter algae</name>
    <dbReference type="NCBI Taxonomy" id="1144682"/>
    <lineage>
        <taxon>Bacteria</taxon>
        <taxon>Pseudomonadati</taxon>
        <taxon>Verrucomicrobiota</taxon>
        <taxon>Verrucomicrobiia</taxon>
        <taxon>Verrucomicrobiales</taxon>
        <taxon>Verrucomicrobiaceae</taxon>
        <taxon>Prosthecobacter</taxon>
    </lineage>
</organism>
<name>A0ABP9P5X4_9BACT</name>
<sequence>MGLPGQLDAGGHFFGSAGKNYRPWTDLERSGAIETVRQNVLIGRQDTIRRKQGAEAGRVGWGDGIHPFSVAYPMDMATRQQRVYDSSLGDHQAVKAEDFLHDFHLRDAQ</sequence>
<evidence type="ECO:0000313" key="1">
    <source>
        <dbReference type="EMBL" id="GAA5138660.1"/>
    </source>
</evidence>
<comment type="caution">
    <text evidence="1">The sequence shown here is derived from an EMBL/GenBank/DDBJ whole genome shotgun (WGS) entry which is preliminary data.</text>
</comment>
<keyword evidence="2" id="KW-1185">Reference proteome</keyword>
<proteinExistence type="predicted"/>
<accession>A0ABP9P5X4</accession>
<protein>
    <submittedName>
        <fullName evidence="1">Uncharacterized protein</fullName>
    </submittedName>
</protein>
<dbReference type="Proteomes" id="UP001499852">
    <property type="component" value="Unassembled WGS sequence"/>
</dbReference>
<gene>
    <name evidence="1" type="ORF">GCM10023213_17920</name>
</gene>
<evidence type="ECO:0000313" key="2">
    <source>
        <dbReference type="Proteomes" id="UP001499852"/>
    </source>
</evidence>
<dbReference type="EMBL" id="BAABIA010000003">
    <property type="protein sequence ID" value="GAA5138660.1"/>
    <property type="molecule type" value="Genomic_DNA"/>
</dbReference>